<keyword evidence="1" id="KW-0472">Membrane</keyword>
<reference evidence="2 3" key="1">
    <citation type="journal article" date="2013" name="Int. J. Syst. Evol. Microbiol.">
        <title>Aquimarina gracilis sp. nov., isolated from the gut microflora of a mussel, Mytilus coruscus, and emended description of Aquimarina spongiae.</title>
        <authorList>
            <person name="Park S.C."/>
            <person name="Choe H.N."/>
            <person name="Baik K.S."/>
            <person name="Seong C.N."/>
        </authorList>
    </citation>
    <scope>NUCLEOTIDE SEQUENCE [LARGE SCALE GENOMIC DNA]</scope>
    <source>
        <strain evidence="2 3">PSC32</strain>
    </source>
</reference>
<dbReference type="RefSeq" id="WP_324180363.1">
    <property type="nucleotide sequence ID" value="NZ_BAABAW010000024.1"/>
</dbReference>
<feature type="transmembrane region" description="Helical" evidence="1">
    <location>
        <begin position="74"/>
        <end position="91"/>
    </location>
</feature>
<accession>A0ABU5ZWU2</accession>
<protein>
    <submittedName>
        <fullName evidence="2">Uncharacterized protein</fullName>
    </submittedName>
</protein>
<keyword evidence="1" id="KW-0812">Transmembrane</keyword>
<evidence type="ECO:0000313" key="2">
    <source>
        <dbReference type="EMBL" id="MEB3346339.1"/>
    </source>
</evidence>
<name>A0ABU5ZWU2_9FLAO</name>
<keyword evidence="3" id="KW-1185">Reference proteome</keyword>
<evidence type="ECO:0000256" key="1">
    <source>
        <dbReference type="SAM" id="Phobius"/>
    </source>
</evidence>
<dbReference type="Proteomes" id="UP001327027">
    <property type="component" value="Unassembled WGS sequence"/>
</dbReference>
<organism evidence="2 3">
    <name type="scientific">Aquimarina gracilis</name>
    <dbReference type="NCBI Taxonomy" id="874422"/>
    <lineage>
        <taxon>Bacteria</taxon>
        <taxon>Pseudomonadati</taxon>
        <taxon>Bacteroidota</taxon>
        <taxon>Flavobacteriia</taxon>
        <taxon>Flavobacteriales</taxon>
        <taxon>Flavobacteriaceae</taxon>
        <taxon>Aquimarina</taxon>
    </lineage>
</organism>
<feature type="transmembrane region" description="Helical" evidence="1">
    <location>
        <begin position="103"/>
        <end position="127"/>
    </location>
</feature>
<feature type="transmembrane region" description="Helical" evidence="1">
    <location>
        <begin position="49"/>
        <end position="67"/>
    </location>
</feature>
<gene>
    <name evidence="2" type="ORF">U6A24_12750</name>
</gene>
<proteinExistence type="predicted"/>
<feature type="transmembrane region" description="Helical" evidence="1">
    <location>
        <begin position="12"/>
        <end position="29"/>
    </location>
</feature>
<comment type="caution">
    <text evidence="2">The sequence shown here is derived from an EMBL/GenBank/DDBJ whole genome shotgun (WGS) entry which is preliminary data.</text>
</comment>
<sequence length="182" mass="21472">MNKEGTNNYPISLKIFASTLVILSGFVLFTDKVTTFGITETYGFKSTKTFIWVLCQSLSPIIWGLSSMLKPYKFAHSVPLYIYFIQIYWIFDPTLKIDDPLLHLYAGGFTILAFIFLIFVSILFYSLRRMREIKLKRLTLIIRDFFTFLYKDAEENQLIDPVKRDDFRRMRLELTDKAIENE</sequence>
<keyword evidence="1" id="KW-1133">Transmembrane helix</keyword>
<evidence type="ECO:0000313" key="3">
    <source>
        <dbReference type="Proteomes" id="UP001327027"/>
    </source>
</evidence>
<dbReference type="EMBL" id="JAYKLX010000005">
    <property type="protein sequence ID" value="MEB3346339.1"/>
    <property type="molecule type" value="Genomic_DNA"/>
</dbReference>